<evidence type="ECO:0000313" key="1">
    <source>
        <dbReference type="EMBL" id="EIC19493.1"/>
    </source>
</evidence>
<dbReference type="Proteomes" id="UP000002964">
    <property type="component" value="Unassembled WGS sequence"/>
</dbReference>
<name>H8Z5E7_9GAMM</name>
<dbReference type="eggNOG" id="ENOG5032V11">
    <property type="taxonomic scope" value="Bacteria"/>
</dbReference>
<dbReference type="RefSeq" id="WP_009149846.1">
    <property type="nucleotide sequence ID" value="NZ_CP121471.1"/>
</dbReference>
<sequence>MYQKNRKGYLVVLSENALISLVLSSLEAYAIEKRGARGKNRKGLETYGSIYGQQILLADGRTLFRVEMAQTDTTARQTTESVTFSEEAISLKRAALAAYWPHLDYLGDFHSHPYATLQEARSCEGYYLSEEDRACLTGNWKQLWKDLRYRLGLLVTVAPMKRARESLSWWDGKALNCLQFNIGNFRLWISAFCVFEDSGKGRYTEDHDEGVELSAPALTGLIGEHSPFGRYKNGAFVLAAA</sequence>
<gene>
    <name evidence="1" type="ORF">Thi970DRAFT_03071</name>
</gene>
<evidence type="ECO:0000313" key="2">
    <source>
        <dbReference type="Proteomes" id="UP000002964"/>
    </source>
</evidence>
<dbReference type="HOGENOM" id="CLU_1151379_0_0_6"/>
<dbReference type="OrthoDB" id="9180414at2"/>
<evidence type="ECO:0008006" key="3">
    <source>
        <dbReference type="Google" id="ProtNLM"/>
    </source>
</evidence>
<keyword evidence="2" id="KW-1185">Reference proteome</keyword>
<accession>H8Z5E7</accession>
<dbReference type="EMBL" id="JH603170">
    <property type="protein sequence ID" value="EIC19493.1"/>
    <property type="molecule type" value="Genomic_DNA"/>
</dbReference>
<dbReference type="AlphaFoldDB" id="H8Z5E7"/>
<proteinExistence type="predicted"/>
<dbReference type="STRING" id="631362.Thi970DRAFT_03071"/>
<protein>
    <recommendedName>
        <fullName evidence="3">JAB domain-containing protein</fullName>
    </recommendedName>
</protein>
<reference evidence="1 2" key="2">
    <citation type="submission" date="2011-11" db="EMBL/GenBank/DDBJ databases">
        <authorList>
            <consortium name="US DOE Joint Genome Institute"/>
            <person name="Lucas S."/>
            <person name="Han J."/>
            <person name="Lapidus A."/>
            <person name="Cheng J.-F."/>
            <person name="Goodwin L."/>
            <person name="Pitluck S."/>
            <person name="Peters L."/>
            <person name="Ovchinnikova G."/>
            <person name="Zhang X."/>
            <person name="Detter J.C."/>
            <person name="Han C."/>
            <person name="Tapia R."/>
            <person name="Land M."/>
            <person name="Hauser L."/>
            <person name="Kyrpides N."/>
            <person name="Ivanova N."/>
            <person name="Pagani I."/>
            <person name="Vogl K."/>
            <person name="Liu Z."/>
            <person name="Overmann J."/>
            <person name="Frigaard N.-U."/>
            <person name="Bryant D."/>
            <person name="Woyke T."/>
        </authorList>
    </citation>
    <scope>NUCLEOTIDE SEQUENCE [LARGE SCALE GENOMIC DNA]</scope>
    <source>
        <strain evidence="1 2">970</strain>
    </source>
</reference>
<reference evidence="2" key="1">
    <citation type="submission" date="2011-06" db="EMBL/GenBank/DDBJ databases">
        <authorList>
            <consortium name="US DOE Joint Genome Institute (JGI-PGF)"/>
            <person name="Lucas S."/>
            <person name="Han J."/>
            <person name="Lapidus A."/>
            <person name="Cheng J.-F."/>
            <person name="Goodwin L."/>
            <person name="Pitluck S."/>
            <person name="Peters L."/>
            <person name="Land M.L."/>
            <person name="Hauser L."/>
            <person name="Vogl K."/>
            <person name="Liu Z."/>
            <person name="Overmann J."/>
            <person name="Frigaard N.-U."/>
            <person name="Bryant D.A."/>
            <person name="Woyke T.J."/>
        </authorList>
    </citation>
    <scope>NUCLEOTIDE SEQUENCE [LARGE SCALE GENOMIC DNA]</scope>
    <source>
        <strain evidence="2">970</strain>
    </source>
</reference>
<organism evidence="1 2">
    <name type="scientific">Thiorhodovibrio frisius</name>
    <dbReference type="NCBI Taxonomy" id="631362"/>
    <lineage>
        <taxon>Bacteria</taxon>
        <taxon>Pseudomonadati</taxon>
        <taxon>Pseudomonadota</taxon>
        <taxon>Gammaproteobacteria</taxon>
        <taxon>Chromatiales</taxon>
        <taxon>Chromatiaceae</taxon>
        <taxon>Thiorhodovibrio</taxon>
    </lineage>
</organism>